<dbReference type="InterPro" id="IPR036179">
    <property type="entry name" value="Ig-like_dom_sf"/>
</dbReference>
<dbReference type="PANTHER" id="PTHR23266">
    <property type="entry name" value="IMMUNOGLOBULIN HEAVY CHAIN"/>
    <property type="match status" value="1"/>
</dbReference>
<evidence type="ECO:0000259" key="4">
    <source>
        <dbReference type="PROSITE" id="PS50835"/>
    </source>
</evidence>
<evidence type="ECO:0000313" key="5">
    <source>
        <dbReference type="EMBL" id="ELK38239.1"/>
    </source>
</evidence>
<evidence type="ECO:0000256" key="3">
    <source>
        <dbReference type="ARBA" id="ARBA00043265"/>
    </source>
</evidence>
<dbReference type="SMART" id="SM00406">
    <property type="entry name" value="IGv"/>
    <property type="match status" value="1"/>
</dbReference>
<protein>
    <submittedName>
        <fullName evidence="5">Ig heavy chain V-III region VH26</fullName>
    </submittedName>
</protein>
<dbReference type="Pfam" id="PF07686">
    <property type="entry name" value="V-set"/>
    <property type="match status" value="1"/>
</dbReference>
<accession>L5MHW8</accession>
<dbReference type="AlphaFoldDB" id="L5MHW8"/>
<organism evidence="5 6">
    <name type="scientific">Myotis davidii</name>
    <name type="common">David's myotis</name>
    <dbReference type="NCBI Taxonomy" id="225400"/>
    <lineage>
        <taxon>Eukaryota</taxon>
        <taxon>Metazoa</taxon>
        <taxon>Chordata</taxon>
        <taxon>Craniata</taxon>
        <taxon>Vertebrata</taxon>
        <taxon>Euteleostomi</taxon>
        <taxon>Mammalia</taxon>
        <taxon>Eutheria</taxon>
        <taxon>Laurasiatheria</taxon>
        <taxon>Chiroptera</taxon>
        <taxon>Yangochiroptera</taxon>
        <taxon>Vespertilionidae</taxon>
        <taxon>Myotis</taxon>
    </lineage>
</organism>
<keyword evidence="2" id="KW-1064">Adaptive immunity</keyword>
<reference evidence="6" key="1">
    <citation type="journal article" date="2013" name="Science">
        <title>Comparative analysis of bat genomes provides insight into the evolution of flight and immunity.</title>
        <authorList>
            <person name="Zhang G."/>
            <person name="Cowled C."/>
            <person name="Shi Z."/>
            <person name="Huang Z."/>
            <person name="Bishop-Lilly K.A."/>
            <person name="Fang X."/>
            <person name="Wynne J.W."/>
            <person name="Xiong Z."/>
            <person name="Baker M.L."/>
            <person name="Zhao W."/>
            <person name="Tachedjian M."/>
            <person name="Zhu Y."/>
            <person name="Zhou P."/>
            <person name="Jiang X."/>
            <person name="Ng J."/>
            <person name="Yang L."/>
            <person name="Wu L."/>
            <person name="Xiao J."/>
            <person name="Feng Y."/>
            <person name="Chen Y."/>
            <person name="Sun X."/>
            <person name="Zhang Y."/>
            <person name="Marsh G.A."/>
            <person name="Crameri G."/>
            <person name="Broder C.C."/>
            <person name="Frey K.G."/>
            <person name="Wang L.F."/>
            <person name="Wang J."/>
        </authorList>
    </citation>
    <scope>NUCLEOTIDE SEQUENCE [LARGE SCALE GENOMIC DNA]</scope>
</reference>
<dbReference type="EMBL" id="KB099152">
    <property type="protein sequence ID" value="ELK38239.1"/>
    <property type="molecule type" value="Genomic_DNA"/>
</dbReference>
<evidence type="ECO:0000256" key="1">
    <source>
        <dbReference type="ARBA" id="ARBA00022859"/>
    </source>
</evidence>
<dbReference type="SUPFAM" id="SSF48726">
    <property type="entry name" value="Immunoglobulin"/>
    <property type="match status" value="1"/>
</dbReference>
<dbReference type="GO" id="GO:0005576">
    <property type="term" value="C:extracellular region"/>
    <property type="evidence" value="ECO:0007669"/>
    <property type="project" value="UniProtKB-ARBA"/>
</dbReference>
<dbReference type="InterPro" id="IPR013106">
    <property type="entry name" value="Ig_V-set"/>
</dbReference>
<proteinExistence type="predicted"/>
<sequence length="143" mass="15434">MLGRHPEPKRLRQDPSSSTMDLVPSCVFLLIISQGVQCEEQLVESGEGLVQPGGSLRLSCAASGFTFSSDEMQWVCQAPGKGLEWVSAINGDAGGTCYASSVKGCFIISRDNIKNTLYLQVSSLRVEDMAVYYCARDSEGKSV</sequence>
<dbReference type="Proteomes" id="UP000010556">
    <property type="component" value="Unassembled WGS sequence"/>
</dbReference>
<dbReference type="InterPro" id="IPR013783">
    <property type="entry name" value="Ig-like_fold"/>
</dbReference>
<dbReference type="PROSITE" id="PS50835">
    <property type="entry name" value="IG_LIKE"/>
    <property type="match status" value="1"/>
</dbReference>
<evidence type="ECO:0000313" key="6">
    <source>
        <dbReference type="Proteomes" id="UP000010556"/>
    </source>
</evidence>
<evidence type="ECO:0000256" key="2">
    <source>
        <dbReference type="ARBA" id="ARBA00023130"/>
    </source>
</evidence>
<name>L5MHW8_MYODS</name>
<dbReference type="InterPro" id="IPR050199">
    <property type="entry name" value="IgHV"/>
</dbReference>
<gene>
    <name evidence="5" type="ORF">MDA_GLEAN10001058</name>
</gene>
<feature type="domain" description="Ig-like" evidence="4">
    <location>
        <begin position="24"/>
        <end position="143"/>
    </location>
</feature>
<dbReference type="Gene3D" id="2.60.40.10">
    <property type="entry name" value="Immunoglobulins"/>
    <property type="match status" value="1"/>
</dbReference>
<dbReference type="FunFam" id="2.60.40.10:FF:001259">
    <property type="entry name" value="Immunoglobulin heavy variable 13-2"/>
    <property type="match status" value="1"/>
</dbReference>
<keyword evidence="1" id="KW-0391">Immunity</keyword>
<keyword evidence="3" id="KW-1280">Immunoglobulin</keyword>
<dbReference type="InterPro" id="IPR007110">
    <property type="entry name" value="Ig-like_dom"/>
</dbReference>
<keyword evidence="6" id="KW-1185">Reference proteome</keyword>
<dbReference type="GO" id="GO:0002250">
    <property type="term" value="P:adaptive immune response"/>
    <property type="evidence" value="ECO:0007669"/>
    <property type="project" value="UniProtKB-KW"/>
</dbReference>
<dbReference type="GO" id="GO:0019814">
    <property type="term" value="C:immunoglobulin complex"/>
    <property type="evidence" value="ECO:0007669"/>
    <property type="project" value="UniProtKB-KW"/>
</dbReference>